<feature type="compositionally biased region" description="Low complexity" evidence="1">
    <location>
        <begin position="43"/>
        <end position="70"/>
    </location>
</feature>
<accession>A0ABZ1EJZ2</accession>
<gene>
    <name evidence="2" type="ORF">OIE14_11145</name>
</gene>
<dbReference type="Proteomes" id="UP001334804">
    <property type="component" value="Chromosome"/>
</dbReference>
<name>A0ABZ1EJZ2_9ACTN</name>
<dbReference type="RefSeq" id="WP_326564555.1">
    <property type="nucleotide sequence ID" value="NZ_CP109071.1"/>
</dbReference>
<dbReference type="EMBL" id="CP109071">
    <property type="protein sequence ID" value="WSA34549.1"/>
    <property type="molecule type" value="Genomic_DNA"/>
</dbReference>
<feature type="region of interest" description="Disordered" evidence="1">
    <location>
        <begin position="42"/>
        <end position="70"/>
    </location>
</feature>
<sequence length="70" mass="7153">MSDPIATSDIPFGDPGRGVFAFRKGDRVPADLVESNNWQDFVSGAGSKSGQQAQAEAAGAQPATTTGKKG</sequence>
<keyword evidence="3" id="KW-1185">Reference proteome</keyword>
<evidence type="ECO:0000313" key="3">
    <source>
        <dbReference type="Proteomes" id="UP001334804"/>
    </source>
</evidence>
<evidence type="ECO:0000313" key="2">
    <source>
        <dbReference type="EMBL" id="WSA34549.1"/>
    </source>
</evidence>
<evidence type="ECO:0000256" key="1">
    <source>
        <dbReference type="SAM" id="MobiDB-lite"/>
    </source>
</evidence>
<reference evidence="2 3" key="1">
    <citation type="submission" date="2022-10" db="EMBL/GenBank/DDBJ databases">
        <title>The complete genomes of actinobacterial strains from the NBC collection.</title>
        <authorList>
            <person name="Joergensen T.S."/>
            <person name="Alvarez Arevalo M."/>
            <person name="Sterndorff E.B."/>
            <person name="Faurdal D."/>
            <person name="Vuksanovic O."/>
            <person name="Mourched A.-S."/>
            <person name="Charusanti P."/>
            <person name="Shaw S."/>
            <person name="Blin K."/>
            <person name="Weber T."/>
        </authorList>
    </citation>
    <scope>NUCLEOTIDE SEQUENCE [LARGE SCALE GENOMIC DNA]</scope>
    <source>
        <strain evidence="2 3">NBC 01809</strain>
    </source>
</reference>
<organism evidence="2 3">
    <name type="scientific">Micromonospora peucetia</name>
    <dbReference type="NCBI Taxonomy" id="47871"/>
    <lineage>
        <taxon>Bacteria</taxon>
        <taxon>Bacillati</taxon>
        <taxon>Actinomycetota</taxon>
        <taxon>Actinomycetes</taxon>
        <taxon>Micromonosporales</taxon>
        <taxon>Micromonosporaceae</taxon>
        <taxon>Micromonospora</taxon>
    </lineage>
</organism>
<protein>
    <recommendedName>
        <fullName evidence="4">DUF397 domain-containing protein</fullName>
    </recommendedName>
</protein>
<proteinExistence type="predicted"/>
<evidence type="ECO:0008006" key="4">
    <source>
        <dbReference type="Google" id="ProtNLM"/>
    </source>
</evidence>